<dbReference type="HOGENOM" id="CLU_956081_0_0_0"/>
<reference evidence="3" key="1">
    <citation type="submission" date="2011-02" db="EMBL/GenBank/DDBJ databases">
        <title>The complete genome of Planctomyces brasiliensis DSM 5305.</title>
        <authorList>
            <person name="Lucas S."/>
            <person name="Copeland A."/>
            <person name="Lapidus A."/>
            <person name="Bruce D."/>
            <person name="Goodwin L."/>
            <person name="Pitluck S."/>
            <person name="Kyrpides N."/>
            <person name="Mavromatis K."/>
            <person name="Pagani I."/>
            <person name="Ivanova N."/>
            <person name="Ovchinnikova G."/>
            <person name="Lu M."/>
            <person name="Detter J.C."/>
            <person name="Han C."/>
            <person name="Land M."/>
            <person name="Hauser L."/>
            <person name="Markowitz V."/>
            <person name="Cheng J.-F."/>
            <person name="Hugenholtz P."/>
            <person name="Woyke T."/>
            <person name="Wu D."/>
            <person name="Tindall B."/>
            <person name="Pomrenke H.G."/>
            <person name="Brambilla E."/>
            <person name="Klenk H.-P."/>
            <person name="Eisen J.A."/>
        </authorList>
    </citation>
    <scope>NUCLEOTIDE SEQUENCE [LARGE SCALE GENOMIC DNA]</scope>
    <source>
        <strain evidence="3">ATCC 49424 / DSM 5305 / JCM 21570 / NBRC 103401 / IFAM 1448</strain>
    </source>
</reference>
<dbReference type="Proteomes" id="UP000006860">
    <property type="component" value="Chromosome"/>
</dbReference>
<feature type="region of interest" description="Disordered" evidence="1">
    <location>
        <begin position="272"/>
        <end position="291"/>
    </location>
</feature>
<gene>
    <name evidence="2" type="ordered locus">Plabr_0874</name>
</gene>
<accession>F0SIA8</accession>
<name>F0SIA8_RUBBR</name>
<sequence length="291" mass="32874">MWYSLLLAAVFVNPPSGPTAEQLEQVVRKHDGFACLLKVFPADAPEDYELLRFYKWKGRYRIDRLPRYVERTSRDRVDYLSAFADRAEIFSRNNRKISGGTILSPLGIAAYDFTADSVGVALLPAGDVNVSYQLSNYLSAVNSLHTLSRFSVADITRLPKLKVTEKEKLVTFTAAEVAGDDQQPAGPSHQISVTVDAETGLATRWTDRFESPETVAVMTVETRQHPQLGPVVTRFTMDVDCKPHTEFSKHMVYEMTDYRPWTDPLIFQEETHFNKDKTALPGREASPPRKK</sequence>
<dbReference type="RefSeq" id="WP_013627237.1">
    <property type="nucleotide sequence ID" value="NC_015174.1"/>
</dbReference>
<evidence type="ECO:0000313" key="2">
    <source>
        <dbReference type="EMBL" id="ADY58497.1"/>
    </source>
</evidence>
<proteinExistence type="predicted"/>
<dbReference type="AlphaFoldDB" id="F0SIA8"/>
<keyword evidence="3" id="KW-1185">Reference proteome</keyword>
<dbReference type="KEGG" id="pbs:Plabr_0874"/>
<dbReference type="EMBL" id="CP002546">
    <property type="protein sequence ID" value="ADY58497.1"/>
    <property type="molecule type" value="Genomic_DNA"/>
</dbReference>
<dbReference type="STRING" id="756272.Plabr_0874"/>
<evidence type="ECO:0000256" key="1">
    <source>
        <dbReference type="SAM" id="MobiDB-lite"/>
    </source>
</evidence>
<evidence type="ECO:0000313" key="3">
    <source>
        <dbReference type="Proteomes" id="UP000006860"/>
    </source>
</evidence>
<organism evidence="2 3">
    <name type="scientific">Rubinisphaera brasiliensis (strain ATCC 49424 / DSM 5305 / JCM 21570 / IAM 15109 / NBRC 103401 / IFAM 1448)</name>
    <name type="common">Planctomyces brasiliensis</name>
    <dbReference type="NCBI Taxonomy" id="756272"/>
    <lineage>
        <taxon>Bacteria</taxon>
        <taxon>Pseudomonadati</taxon>
        <taxon>Planctomycetota</taxon>
        <taxon>Planctomycetia</taxon>
        <taxon>Planctomycetales</taxon>
        <taxon>Planctomycetaceae</taxon>
        <taxon>Rubinisphaera</taxon>
    </lineage>
</organism>
<protein>
    <submittedName>
        <fullName evidence="2">Uncharacterized protein</fullName>
    </submittedName>
</protein>